<feature type="region of interest" description="Disordered" evidence="1">
    <location>
        <begin position="185"/>
        <end position="216"/>
    </location>
</feature>
<evidence type="ECO:0000256" key="1">
    <source>
        <dbReference type="SAM" id="MobiDB-lite"/>
    </source>
</evidence>
<evidence type="ECO:0000313" key="2">
    <source>
        <dbReference type="EMBL" id="CAE6502628.1"/>
    </source>
</evidence>
<sequence>MLSALTASISFMAPPMVHLNSMLDLLMKDVREIVGLARTAKHQQLMEFGEYVDRVVNRLVSVLQNDQVTHQTNILKNLEELQRTLHAILCQISYLAVSEGLVARTRHILFPEEDQICQMRQRLDDSLRVFQFGALIELLAQDPNQPTGPAAGVRDPNYAQAPDYSNIPSGQHRTHRRRALQAVEQAQDSVLPSPLPDSRPCTPGARPPGRSAGLATGCSPDEGKIPAAFMIVERCRRSLQHCCSPTQKKELAAALDGLAILLDRAGRTGEALAASRESTELNRSLIERVH</sequence>
<dbReference type="Proteomes" id="UP000663853">
    <property type="component" value="Unassembled WGS sequence"/>
</dbReference>
<name>A0A8H3D0V1_9AGAM</name>
<dbReference type="EMBL" id="CAJMXA010003553">
    <property type="protein sequence ID" value="CAE6502628.1"/>
    <property type="molecule type" value="Genomic_DNA"/>
</dbReference>
<comment type="caution">
    <text evidence="2">The sequence shown here is derived from an EMBL/GenBank/DDBJ whole genome shotgun (WGS) entry which is preliminary data.</text>
</comment>
<reference evidence="2" key="1">
    <citation type="submission" date="2021-01" db="EMBL/GenBank/DDBJ databases">
        <authorList>
            <person name="Kaushik A."/>
        </authorList>
    </citation>
    <scope>NUCLEOTIDE SEQUENCE</scope>
    <source>
        <strain evidence="2">AG6-10EEA</strain>
    </source>
</reference>
<dbReference type="AlphaFoldDB" id="A0A8H3D0V1"/>
<feature type="region of interest" description="Disordered" evidence="1">
    <location>
        <begin position="271"/>
        <end position="290"/>
    </location>
</feature>
<dbReference type="InterPro" id="IPR059179">
    <property type="entry name" value="MLKL-like_MCAfunc"/>
</dbReference>
<dbReference type="CDD" id="cd21037">
    <property type="entry name" value="MLKL_NTD"/>
    <property type="match status" value="1"/>
</dbReference>
<organism evidence="2 3">
    <name type="scientific">Rhizoctonia solani</name>
    <dbReference type="NCBI Taxonomy" id="456999"/>
    <lineage>
        <taxon>Eukaryota</taxon>
        <taxon>Fungi</taxon>
        <taxon>Dikarya</taxon>
        <taxon>Basidiomycota</taxon>
        <taxon>Agaricomycotina</taxon>
        <taxon>Agaricomycetes</taxon>
        <taxon>Cantharellales</taxon>
        <taxon>Ceratobasidiaceae</taxon>
        <taxon>Rhizoctonia</taxon>
    </lineage>
</organism>
<accession>A0A8H3D0V1</accession>
<gene>
    <name evidence="2" type="ORF">RDB_LOCUS114771</name>
</gene>
<evidence type="ECO:0000313" key="3">
    <source>
        <dbReference type="Proteomes" id="UP000663853"/>
    </source>
</evidence>
<feature type="compositionally biased region" description="Basic and acidic residues" evidence="1">
    <location>
        <begin position="277"/>
        <end position="290"/>
    </location>
</feature>
<proteinExistence type="predicted"/>
<protein>
    <submittedName>
        <fullName evidence="2">Uncharacterized protein</fullName>
    </submittedName>
</protein>